<dbReference type="HOGENOM" id="CLU_503210_0_0_0"/>
<evidence type="ECO:0000256" key="5">
    <source>
        <dbReference type="SAM" id="MobiDB-lite"/>
    </source>
</evidence>
<feature type="transmembrane region" description="Helical" evidence="6">
    <location>
        <begin position="177"/>
        <end position="197"/>
    </location>
</feature>
<dbReference type="PANTHER" id="PTHR30414">
    <property type="entry name" value="MINICONDUCTANCE MECHANOSENSITIVE CHANNEL YBDG"/>
    <property type="match status" value="1"/>
</dbReference>
<feature type="transmembrane region" description="Helical" evidence="6">
    <location>
        <begin position="320"/>
        <end position="349"/>
    </location>
</feature>
<dbReference type="GO" id="GO:0071470">
    <property type="term" value="P:cellular response to osmotic stress"/>
    <property type="evidence" value="ECO:0007669"/>
    <property type="project" value="InterPro"/>
</dbReference>
<evidence type="ECO:0000256" key="4">
    <source>
        <dbReference type="ARBA" id="ARBA00023136"/>
    </source>
</evidence>
<evidence type="ECO:0000313" key="9">
    <source>
        <dbReference type="Proteomes" id="UP000001029"/>
    </source>
</evidence>
<keyword evidence="3 6" id="KW-1133">Transmembrane helix</keyword>
<evidence type="ECO:0000256" key="6">
    <source>
        <dbReference type="SAM" id="Phobius"/>
    </source>
</evidence>
<dbReference type="GO" id="GO:0005886">
    <property type="term" value="C:plasma membrane"/>
    <property type="evidence" value="ECO:0007669"/>
    <property type="project" value="TreeGrafter"/>
</dbReference>
<name>B2KED5_ELUMP</name>
<keyword evidence="4 6" id="KW-0472">Membrane</keyword>
<accession>B2KED5</accession>
<evidence type="ECO:0000259" key="7">
    <source>
        <dbReference type="Pfam" id="PF00924"/>
    </source>
</evidence>
<dbReference type="InterPro" id="IPR030192">
    <property type="entry name" value="YbdG"/>
</dbReference>
<keyword evidence="2 6" id="KW-0812">Transmembrane</keyword>
<dbReference type="PANTHER" id="PTHR30414:SF0">
    <property type="entry name" value="MINICONDUCTANCE MECHANOSENSITIVE CHANNEL YBDG"/>
    <property type="match status" value="1"/>
</dbReference>
<feature type="transmembrane region" description="Helical" evidence="6">
    <location>
        <begin position="296"/>
        <end position="314"/>
    </location>
</feature>
<dbReference type="RefSeq" id="WP_012415496.1">
    <property type="nucleotide sequence ID" value="NC_010644.1"/>
</dbReference>
<comment type="subcellular location">
    <subcellularLocation>
        <location evidence="1">Membrane</location>
    </subcellularLocation>
</comment>
<dbReference type="Pfam" id="PF00924">
    <property type="entry name" value="MS_channel_2nd"/>
    <property type="match status" value="1"/>
</dbReference>
<dbReference type="KEGG" id="emi:Emin_1331"/>
<evidence type="ECO:0000313" key="8">
    <source>
        <dbReference type="EMBL" id="ACC98881.1"/>
    </source>
</evidence>
<organism evidence="8 9">
    <name type="scientific">Elusimicrobium minutum (strain Pei191)</name>
    <dbReference type="NCBI Taxonomy" id="445932"/>
    <lineage>
        <taxon>Bacteria</taxon>
        <taxon>Pseudomonadati</taxon>
        <taxon>Elusimicrobiota</taxon>
        <taxon>Elusimicrobia</taxon>
        <taxon>Elusimicrobiales</taxon>
        <taxon>Elusimicrobiaceae</taxon>
        <taxon>Elusimicrobium</taxon>
    </lineage>
</organism>
<keyword evidence="9" id="KW-1185">Reference proteome</keyword>
<gene>
    <name evidence="8" type="ordered locus">Emin_1331</name>
</gene>
<dbReference type="PROSITE" id="PS51257">
    <property type="entry name" value="PROKAR_LIPOPROTEIN"/>
    <property type="match status" value="1"/>
</dbReference>
<evidence type="ECO:0000256" key="3">
    <source>
        <dbReference type="ARBA" id="ARBA00022989"/>
    </source>
</evidence>
<feature type="domain" description="Mechanosensitive ion channel MscS" evidence="7">
    <location>
        <begin position="339"/>
        <end position="407"/>
    </location>
</feature>
<dbReference type="InterPro" id="IPR010920">
    <property type="entry name" value="LSM_dom_sf"/>
</dbReference>
<feature type="region of interest" description="Disordered" evidence="5">
    <location>
        <begin position="46"/>
        <end position="97"/>
    </location>
</feature>
<proteinExistence type="predicted"/>
<sequence length="541" mass="63259">MKKYFFVFSVFLVFFACLPKQPQIKTTLPSEQKMQANDEYAVLEQSKNISNKDKEAPAQTIYTSKSQKKENEQDAFSLPQKTQTLKKTDKEEPFKEAHSIKNEKGFTPEYTKENEIIFPIDPINNPSENIANQEQKKAPYTAKPQDFNAVQNTADPPGGPAAQNYKQEPLHYKLKPYYGIIAELFLLSLLFVLFFTLSQKIYKKIREKAEEHKTFFAKYPNLKNIIIWVSLLLFLVLALFVIQFIFNDGYFKNIKQYKEIMAVLISFIIAFIINYTLNFIKNFYFKNTPYEKYFKALKAAVIAGFLLFIAAFFFSNHPKLIITFASIAVLAVTYIFSSTVLDFFAVLWLKNNDMIKEGDWIEMEKRNIDGVVTEITITMVKVRHWDKTVYSVPAYGMLSDSFKNWSHILEKQNRRIKRSVNINFNSIFIIDDNFLNNLPEYIDKKYFQNVKLQTNLQAFVHYCSATVKELPVFYPDDIFMIRQLQPSAKGLPLELYFFIKTHSWEDYEVKQADIFDYILTLMPLFGLRMHQNLTGPDLKSL</sequence>
<reference evidence="8 9" key="1">
    <citation type="journal article" date="2009" name="Appl. Environ. Microbiol.">
        <title>Genomic analysis of 'Elusimicrobium minutum,' the first cultivated representative of the phylum 'Elusimicrobia' (formerly termite group 1).</title>
        <authorList>
            <person name="Herlemann D.P.R."/>
            <person name="Geissinger O."/>
            <person name="Ikeda-Ohtsubo W."/>
            <person name="Kunin V."/>
            <person name="Sun H."/>
            <person name="Lapidus A."/>
            <person name="Hugenholtz P."/>
            <person name="Brune A."/>
        </authorList>
    </citation>
    <scope>NUCLEOTIDE SEQUENCE [LARGE SCALE GENOMIC DNA]</scope>
    <source>
        <strain evidence="8 9">Pei191</strain>
    </source>
</reference>
<dbReference type="OrthoDB" id="9775207at2"/>
<dbReference type="SUPFAM" id="SSF50182">
    <property type="entry name" value="Sm-like ribonucleoproteins"/>
    <property type="match status" value="1"/>
</dbReference>
<feature type="compositionally biased region" description="Basic and acidic residues" evidence="5">
    <location>
        <begin position="86"/>
        <end position="97"/>
    </location>
</feature>
<dbReference type="EMBL" id="CP001055">
    <property type="protein sequence ID" value="ACC98881.1"/>
    <property type="molecule type" value="Genomic_DNA"/>
</dbReference>
<evidence type="ECO:0000256" key="2">
    <source>
        <dbReference type="ARBA" id="ARBA00022692"/>
    </source>
</evidence>
<dbReference type="AlphaFoldDB" id="B2KED5"/>
<dbReference type="InterPro" id="IPR023408">
    <property type="entry name" value="MscS_beta-dom_sf"/>
</dbReference>
<feature type="transmembrane region" description="Helical" evidence="6">
    <location>
        <begin position="225"/>
        <end position="246"/>
    </location>
</feature>
<dbReference type="GO" id="GO:0008381">
    <property type="term" value="F:mechanosensitive monoatomic ion channel activity"/>
    <property type="evidence" value="ECO:0007669"/>
    <property type="project" value="InterPro"/>
</dbReference>
<evidence type="ECO:0000256" key="1">
    <source>
        <dbReference type="ARBA" id="ARBA00004370"/>
    </source>
</evidence>
<protein>
    <submittedName>
        <fullName evidence="8">Putative mechano-sensitive ion channel</fullName>
    </submittedName>
</protein>
<feature type="transmembrane region" description="Helical" evidence="6">
    <location>
        <begin position="261"/>
        <end position="284"/>
    </location>
</feature>
<dbReference type="Proteomes" id="UP000001029">
    <property type="component" value="Chromosome"/>
</dbReference>
<dbReference type="Gene3D" id="2.30.30.60">
    <property type="match status" value="1"/>
</dbReference>
<dbReference type="InterPro" id="IPR006685">
    <property type="entry name" value="MscS_channel_2nd"/>
</dbReference>